<feature type="compositionally biased region" description="Low complexity" evidence="2">
    <location>
        <begin position="699"/>
        <end position="710"/>
    </location>
</feature>
<protein>
    <recommendedName>
        <fullName evidence="3">F-box domain-containing protein</fullName>
    </recommendedName>
</protein>
<evidence type="ECO:0000256" key="2">
    <source>
        <dbReference type="SAM" id="MobiDB-lite"/>
    </source>
</evidence>
<dbReference type="Gene3D" id="3.80.10.10">
    <property type="entry name" value="Ribonuclease Inhibitor"/>
    <property type="match status" value="1"/>
</dbReference>
<evidence type="ECO:0000313" key="4">
    <source>
        <dbReference type="EMBL" id="GFR45508.1"/>
    </source>
</evidence>
<feature type="compositionally biased region" description="Pro residues" evidence="2">
    <location>
        <begin position="384"/>
        <end position="398"/>
    </location>
</feature>
<name>A0AAD3DPL9_9CHLO</name>
<feature type="region of interest" description="Disordered" evidence="2">
    <location>
        <begin position="379"/>
        <end position="462"/>
    </location>
</feature>
<dbReference type="Pfam" id="PF12937">
    <property type="entry name" value="F-box-like"/>
    <property type="match status" value="1"/>
</dbReference>
<keyword evidence="5" id="KW-1185">Reference proteome</keyword>
<feature type="region of interest" description="Disordered" evidence="2">
    <location>
        <begin position="310"/>
        <end position="342"/>
    </location>
</feature>
<accession>A0AAD3DPL9</accession>
<feature type="compositionally biased region" description="Polar residues" evidence="2">
    <location>
        <begin position="686"/>
        <end position="698"/>
    </location>
</feature>
<evidence type="ECO:0000313" key="5">
    <source>
        <dbReference type="Proteomes" id="UP001054857"/>
    </source>
</evidence>
<dbReference type="Proteomes" id="UP001054857">
    <property type="component" value="Unassembled WGS sequence"/>
</dbReference>
<dbReference type="InterPro" id="IPR001810">
    <property type="entry name" value="F-box_dom"/>
</dbReference>
<feature type="non-terminal residue" evidence="4">
    <location>
        <position position="1197"/>
    </location>
</feature>
<feature type="domain" description="F-box" evidence="3">
    <location>
        <begin position="23"/>
        <end position="56"/>
    </location>
</feature>
<feature type="compositionally biased region" description="Acidic residues" evidence="2">
    <location>
        <begin position="1096"/>
        <end position="1117"/>
    </location>
</feature>
<feature type="compositionally biased region" description="Low complexity" evidence="2">
    <location>
        <begin position="1013"/>
        <end position="1039"/>
    </location>
</feature>
<dbReference type="GO" id="GO:0005930">
    <property type="term" value="C:axoneme"/>
    <property type="evidence" value="ECO:0007669"/>
    <property type="project" value="UniProtKB-SubCell"/>
</dbReference>
<comment type="caution">
    <text evidence="4">The sequence shown here is derived from an EMBL/GenBank/DDBJ whole genome shotgun (WGS) entry which is preliminary data.</text>
</comment>
<dbReference type="PROSITE" id="PS50181">
    <property type="entry name" value="FBOX"/>
    <property type="match status" value="1"/>
</dbReference>
<dbReference type="PANTHER" id="PTHR45725">
    <property type="entry name" value="FORMIN HOMOLOGY 2 FAMILY MEMBER"/>
    <property type="match status" value="1"/>
</dbReference>
<dbReference type="InterPro" id="IPR032675">
    <property type="entry name" value="LRR_dom_sf"/>
</dbReference>
<feature type="compositionally biased region" description="Low complexity" evidence="2">
    <location>
        <begin position="399"/>
        <end position="447"/>
    </location>
</feature>
<dbReference type="SUPFAM" id="SSF81383">
    <property type="entry name" value="F-box domain"/>
    <property type="match status" value="1"/>
</dbReference>
<evidence type="ECO:0000256" key="1">
    <source>
        <dbReference type="ARBA" id="ARBA00004430"/>
    </source>
</evidence>
<feature type="region of interest" description="Disordered" evidence="2">
    <location>
        <begin position="243"/>
        <end position="285"/>
    </location>
</feature>
<dbReference type="EMBL" id="BMAR01000010">
    <property type="protein sequence ID" value="GFR45508.1"/>
    <property type="molecule type" value="Genomic_DNA"/>
</dbReference>
<feature type="region of interest" description="Disordered" evidence="2">
    <location>
        <begin position="1061"/>
        <end position="1182"/>
    </location>
</feature>
<dbReference type="SUPFAM" id="SSF52047">
    <property type="entry name" value="RNI-like"/>
    <property type="match status" value="1"/>
</dbReference>
<organism evidence="4 5">
    <name type="scientific">Astrephomene gubernaculifera</name>
    <dbReference type="NCBI Taxonomy" id="47775"/>
    <lineage>
        <taxon>Eukaryota</taxon>
        <taxon>Viridiplantae</taxon>
        <taxon>Chlorophyta</taxon>
        <taxon>core chlorophytes</taxon>
        <taxon>Chlorophyceae</taxon>
        <taxon>CS clade</taxon>
        <taxon>Chlamydomonadales</taxon>
        <taxon>Astrephomenaceae</taxon>
        <taxon>Astrephomene</taxon>
    </lineage>
</organism>
<dbReference type="InterPro" id="IPR051425">
    <property type="entry name" value="Formin_Homology"/>
</dbReference>
<dbReference type="AlphaFoldDB" id="A0AAD3DPL9"/>
<feature type="region of interest" description="Disordered" evidence="2">
    <location>
        <begin position="110"/>
        <end position="146"/>
    </location>
</feature>
<feature type="compositionally biased region" description="Basic residues" evidence="2">
    <location>
        <begin position="329"/>
        <end position="339"/>
    </location>
</feature>
<feature type="region of interest" description="Disordered" evidence="2">
    <location>
        <begin position="683"/>
        <end position="726"/>
    </location>
</feature>
<evidence type="ECO:0000259" key="3">
    <source>
        <dbReference type="PROSITE" id="PS50181"/>
    </source>
</evidence>
<feature type="compositionally biased region" description="Acidic residues" evidence="2">
    <location>
        <begin position="1063"/>
        <end position="1075"/>
    </location>
</feature>
<feature type="compositionally biased region" description="Low complexity" evidence="2">
    <location>
        <begin position="266"/>
        <end position="282"/>
    </location>
</feature>
<dbReference type="Gene3D" id="1.20.1280.50">
    <property type="match status" value="1"/>
</dbReference>
<feature type="region of interest" description="Disordered" evidence="2">
    <location>
        <begin position="1013"/>
        <end position="1041"/>
    </location>
</feature>
<gene>
    <name evidence="4" type="ORF">Agub_g6897</name>
</gene>
<reference evidence="4 5" key="1">
    <citation type="journal article" date="2021" name="Sci. Rep.">
        <title>Genome sequencing of the multicellular alga Astrephomene provides insights into convergent evolution of germ-soma differentiation.</title>
        <authorList>
            <person name="Yamashita S."/>
            <person name="Yamamoto K."/>
            <person name="Matsuzaki R."/>
            <person name="Suzuki S."/>
            <person name="Yamaguchi H."/>
            <person name="Hirooka S."/>
            <person name="Minakuchi Y."/>
            <person name="Miyagishima S."/>
            <person name="Kawachi M."/>
            <person name="Toyoda A."/>
            <person name="Nozaki H."/>
        </authorList>
    </citation>
    <scope>NUCLEOTIDE SEQUENCE [LARGE SCALE GENOMIC DNA]</scope>
    <source>
        <strain evidence="4 5">NIES-4017</strain>
    </source>
</reference>
<feature type="compositionally biased region" description="Pro residues" evidence="2">
    <location>
        <begin position="1149"/>
        <end position="1175"/>
    </location>
</feature>
<dbReference type="InterPro" id="IPR036047">
    <property type="entry name" value="F-box-like_dom_sf"/>
</dbReference>
<comment type="subcellular location">
    <subcellularLocation>
        <location evidence="1">Cytoplasm</location>
        <location evidence="1">Cytoskeleton</location>
        <location evidence="1">Cilium axoneme</location>
    </subcellularLocation>
</comment>
<proteinExistence type="predicted"/>
<sequence>MSRTGLPLLLQAPPEDFTWLLKPVAVPSLPEGALAAIFQSLHPLDLLSCRLVCKAWSTAAAATVRHIDVPCKALALAAVEGAAAAAAAADRTAFHAAVTSSTCAAAGTTADASRSSAMSTPQQHKRLSGHHQQQQQQQQTSHEHQDPAVLLSQLPRVFPGVEAVTLSGLAAARVLGGEEEVTLRLLSSHLSRWRHLSEITLMDMPVRPAAAYPPAAPADSRADATAAAATARTAAAALLTSLAPPQQQSRTHAAACRTASHQPACSSSSSSTHPSSSSSSPSDGWSLGSLACCRELTRLEMNLVAAAAAPAPPAAPDGAAFGGPGSTRARAHSHSRPLPHPHQLAAGQAHLLSELSGLTGLSHLTVRLLDLPTPLPYIPITMMMPPPPPQQQQPPPPQQQGQQQRQPFACQQQQGREQQAQEQQRQQQQQGQQQREQQRQQRQQQRQVQSRPAGAAMTEARDAAASTGAAAAVTAITTTTTTSAAAAASSSPAIAAATAASAPIFACSLFRTDALLLPTVEKGAYYREGKRHAVTSDLGTMEAAAEEEGEREAGGLLDAEDLELDYGADLDLDVAQYDKKRTASCGGGTDVDLDLGGEGNNSQYEGDQEHNCSVGGFVDSCGIQTMGRTNPPFDRVVVRQSHGCGGSTSVVPRRLKSGAYGGSSSAASDDNVAAGYRYEEYVGSDDGSTSLDGPTPSISGTDVSSSSSTDGDSDGDGNGDTAAAAAVPGWPMGRWRRHRHHQHQQQHQLQWIPHPALLAPLGPRLRSLHLSGCCLGVPVAAEAGGAGAGRGGGRTAGGAGAAGGGALAALVEALPGLTSLRLQGRLGAAHADLAALGRLRGLRDLHLSRVQLLFRPHDPEDCPAALMEELYGALRGLSYFETLRFELDSGSSGGLHSAHLLPLYDSPLEGLRDLRLGEMVLDSDYSLQLLAALTRLTSLHLTFTTWPLGLAAGDISLLAPLGQLRSFALHSCPSERCQLLALSGPVLGHLGSHWTALTQLHFTGRIDPDLPSGLSSSPSCSSSSSSASFSSTSSSSSSSPATLHGSLAAWTSLRDLSLAAVRDEEDEGEEEEEGNTLDPNSMDHYLGFDHHLVYMDGEDDDDVNEDYHDEDADEDDEGIKHEDVEDEDEDDILRDLYPHATPAAAPSSQPTPPRRPPPPLPLPPPSLPPPPPPPVDLGDRLLSCGLPPGLTCLSLQG</sequence>